<organism evidence="5 6">
    <name type="scientific">Anabaenopsis circularis NIES-21</name>
    <dbReference type="NCBI Taxonomy" id="1085406"/>
    <lineage>
        <taxon>Bacteria</taxon>
        <taxon>Bacillati</taxon>
        <taxon>Cyanobacteriota</taxon>
        <taxon>Cyanophyceae</taxon>
        <taxon>Nostocales</taxon>
        <taxon>Nodulariaceae</taxon>
        <taxon>Anabaenopsis</taxon>
    </lineage>
</organism>
<keyword evidence="2" id="KW-0067">ATP-binding</keyword>
<evidence type="ECO:0000259" key="4">
    <source>
        <dbReference type="Pfam" id="PF12705"/>
    </source>
</evidence>
<dbReference type="InterPro" id="IPR038726">
    <property type="entry name" value="PDDEXK_AddAB-type"/>
</dbReference>
<reference evidence="5 6" key="1">
    <citation type="submission" date="2017-06" db="EMBL/GenBank/DDBJ databases">
        <title>Genome sequencing of cyanobaciteial culture collection at National Institute for Environmental Studies (NIES).</title>
        <authorList>
            <person name="Hirose Y."/>
            <person name="Shimura Y."/>
            <person name="Fujisawa T."/>
            <person name="Nakamura Y."/>
            <person name="Kawachi M."/>
        </authorList>
    </citation>
    <scope>NUCLEOTIDE SEQUENCE [LARGE SCALE GENOMIC DNA]</scope>
    <source>
        <strain evidence="5 6">NIES-21</strain>
    </source>
</reference>
<sequence>MRQNWLPFASYNLWLQYSPPIGKEHLHCDMKRGFTKARSKEPAVAAILVSDSIPQRIGLLAQRGVYEFHQNSPMLHQQDAVEKIVEILELRKESDLVQQRVLQILTNYQQNPILAEKKIIQLSRGDEDFPEPILIKQGNQSFNFYAAIDCIFAEEDNTLHILDFKTGHSDFDRRQGYIYLLAASYWYPNQKAVVSFYNLENGNWSEPISATSNILQAFQIELALIAQRHQEDLRRYRKNSADFSKIFPQNPGVSCRYCSFNSICEFTISEAST</sequence>
<proteinExistence type="predicted"/>
<dbReference type="GO" id="GO:0006281">
    <property type="term" value="P:DNA repair"/>
    <property type="evidence" value="ECO:0007669"/>
    <property type="project" value="UniProtKB-KW"/>
</dbReference>
<dbReference type="EMBL" id="AP018174">
    <property type="protein sequence ID" value="BAY17897.1"/>
    <property type="molecule type" value="Genomic_DNA"/>
</dbReference>
<evidence type="ECO:0000313" key="6">
    <source>
        <dbReference type="Proteomes" id="UP000218287"/>
    </source>
</evidence>
<evidence type="ECO:0000256" key="1">
    <source>
        <dbReference type="ARBA" id="ARBA00022763"/>
    </source>
</evidence>
<evidence type="ECO:0000256" key="2">
    <source>
        <dbReference type="ARBA" id="ARBA00022806"/>
    </source>
</evidence>
<dbReference type="InterPro" id="IPR011604">
    <property type="entry name" value="PDDEXK-like_dom_sf"/>
</dbReference>
<keyword evidence="3" id="KW-0234">DNA repair</keyword>
<protein>
    <recommendedName>
        <fullName evidence="4">PD-(D/E)XK endonuclease-like domain-containing protein</fullName>
    </recommendedName>
</protein>
<keyword evidence="1" id="KW-0227">DNA damage</keyword>
<evidence type="ECO:0000256" key="3">
    <source>
        <dbReference type="ARBA" id="ARBA00023204"/>
    </source>
</evidence>
<dbReference type="Gene3D" id="3.90.320.10">
    <property type="match status" value="1"/>
</dbReference>
<dbReference type="Proteomes" id="UP000218287">
    <property type="component" value="Chromosome"/>
</dbReference>
<keyword evidence="2" id="KW-0378">Hydrolase</keyword>
<keyword evidence="2" id="KW-0547">Nucleotide-binding</keyword>
<accession>A0A1Z4GK73</accession>
<dbReference type="AlphaFoldDB" id="A0A1Z4GK73"/>
<keyword evidence="2" id="KW-0347">Helicase</keyword>
<dbReference type="OrthoDB" id="453958at2"/>
<dbReference type="Pfam" id="PF12705">
    <property type="entry name" value="PDDEXK_1"/>
    <property type="match status" value="1"/>
</dbReference>
<gene>
    <name evidence="5" type="ORF">NIES21_37390</name>
</gene>
<evidence type="ECO:0000313" key="5">
    <source>
        <dbReference type="EMBL" id="BAY17897.1"/>
    </source>
</evidence>
<keyword evidence="6" id="KW-1185">Reference proteome</keyword>
<feature type="domain" description="PD-(D/E)XK endonuclease-like" evidence="4">
    <location>
        <begin position="57"/>
        <end position="265"/>
    </location>
</feature>
<dbReference type="GO" id="GO:0004386">
    <property type="term" value="F:helicase activity"/>
    <property type="evidence" value="ECO:0007669"/>
    <property type="project" value="UniProtKB-KW"/>
</dbReference>
<name>A0A1Z4GK73_9CYAN</name>